<dbReference type="EMBL" id="JXTC01000057">
    <property type="protein sequence ID" value="PON93599.1"/>
    <property type="molecule type" value="Genomic_DNA"/>
</dbReference>
<comment type="caution">
    <text evidence="1">The sequence shown here is derived from an EMBL/GenBank/DDBJ whole genome shotgun (WGS) entry which is preliminary data.</text>
</comment>
<reference evidence="2" key="1">
    <citation type="submission" date="2016-06" db="EMBL/GenBank/DDBJ databases">
        <title>Parallel loss of symbiosis genes in relatives of nitrogen-fixing non-legume Parasponia.</title>
        <authorList>
            <person name="Van Velzen R."/>
            <person name="Holmer R."/>
            <person name="Bu F."/>
            <person name="Rutten L."/>
            <person name="Van Zeijl A."/>
            <person name="Liu W."/>
            <person name="Santuari L."/>
            <person name="Cao Q."/>
            <person name="Sharma T."/>
            <person name="Shen D."/>
            <person name="Roswanjaya Y."/>
            <person name="Wardhani T."/>
            <person name="Kalhor M.S."/>
            <person name="Jansen J."/>
            <person name="Van den Hoogen J."/>
            <person name="Gungor B."/>
            <person name="Hartog M."/>
            <person name="Hontelez J."/>
            <person name="Verver J."/>
            <person name="Yang W.-C."/>
            <person name="Schijlen E."/>
            <person name="Repin R."/>
            <person name="Schilthuizen M."/>
            <person name="Schranz E."/>
            <person name="Heidstra R."/>
            <person name="Miyata K."/>
            <person name="Fedorova E."/>
            <person name="Kohlen W."/>
            <person name="Bisseling T."/>
            <person name="Smit S."/>
            <person name="Geurts R."/>
        </authorList>
    </citation>
    <scope>NUCLEOTIDE SEQUENCE [LARGE SCALE GENOMIC DNA]</scope>
    <source>
        <strain evidence="2">cv. RG33-2</strain>
    </source>
</reference>
<name>A0A2P5F763_TREOI</name>
<gene>
    <name evidence="1" type="ORF">TorRG33x02_105830</name>
</gene>
<proteinExistence type="predicted"/>
<sequence length="56" mass="6204">FCRGLTLRPSPHYSLKAIKSTGQHLSPLQDHTAFNHLSAVDPIEDGYVSNNHMGLM</sequence>
<dbReference type="Proteomes" id="UP000237000">
    <property type="component" value="Unassembled WGS sequence"/>
</dbReference>
<feature type="non-terminal residue" evidence="1">
    <location>
        <position position="1"/>
    </location>
</feature>
<protein>
    <submittedName>
        <fullName evidence="1">Uncharacterized protein</fullName>
    </submittedName>
</protein>
<evidence type="ECO:0000313" key="2">
    <source>
        <dbReference type="Proteomes" id="UP000237000"/>
    </source>
</evidence>
<accession>A0A2P5F763</accession>
<organism evidence="1 2">
    <name type="scientific">Trema orientale</name>
    <name type="common">Charcoal tree</name>
    <name type="synonym">Celtis orientalis</name>
    <dbReference type="NCBI Taxonomy" id="63057"/>
    <lineage>
        <taxon>Eukaryota</taxon>
        <taxon>Viridiplantae</taxon>
        <taxon>Streptophyta</taxon>
        <taxon>Embryophyta</taxon>
        <taxon>Tracheophyta</taxon>
        <taxon>Spermatophyta</taxon>
        <taxon>Magnoliopsida</taxon>
        <taxon>eudicotyledons</taxon>
        <taxon>Gunneridae</taxon>
        <taxon>Pentapetalae</taxon>
        <taxon>rosids</taxon>
        <taxon>fabids</taxon>
        <taxon>Rosales</taxon>
        <taxon>Cannabaceae</taxon>
        <taxon>Trema</taxon>
    </lineage>
</organism>
<dbReference type="OrthoDB" id="10275360at2759"/>
<keyword evidence="2" id="KW-1185">Reference proteome</keyword>
<evidence type="ECO:0000313" key="1">
    <source>
        <dbReference type="EMBL" id="PON93599.1"/>
    </source>
</evidence>
<dbReference type="InParanoid" id="A0A2P5F763"/>
<dbReference type="AlphaFoldDB" id="A0A2P5F763"/>